<dbReference type="InterPro" id="IPR008965">
    <property type="entry name" value="CBM2/CBM3_carb-bd_dom_sf"/>
</dbReference>
<sequence length="208" mass="20944">MVVLLVVALGTYRGRSSGSEAPRQANAGAPLPTPRWPSAASATATASATARPTVAASASTTPPTPSLSVRPTTPSALSPSGSAQPAAAPPVAASPQVSAPPPAAPAVTGRYRAENAFSGGFIGEVKVSNTSRSRQDWEVRLVFSGGRLVTAWVANDRQGTLRQADGGYTYTGGEALAPGASVLLQFHVERASTSPTTCTVNGTDCSGL</sequence>
<dbReference type="SMART" id="SM00637">
    <property type="entry name" value="CBD_II"/>
    <property type="match status" value="1"/>
</dbReference>
<feature type="domain" description="CBM2" evidence="2">
    <location>
        <begin position="98"/>
        <end position="208"/>
    </location>
</feature>
<dbReference type="InterPro" id="IPR012291">
    <property type="entry name" value="CBM2_carb-bd_dom_sf"/>
</dbReference>
<keyword evidence="4" id="KW-1185">Reference proteome</keyword>
<dbReference type="PROSITE" id="PS51173">
    <property type="entry name" value="CBM2"/>
    <property type="match status" value="1"/>
</dbReference>
<feature type="compositionally biased region" description="Low complexity" evidence="1">
    <location>
        <begin position="36"/>
        <end position="97"/>
    </location>
</feature>
<comment type="caution">
    <text evidence="3">The sequence shown here is derived from an EMBL/GenBank/DDBJ whole genome shotgun (WGS) entry which is preliminary data.</text>
</comment>
<dbReference type="EMBL" id="RBAN01000002">
    <property type="protein sequence ID" value="RKN56192.1"/>
    <property type="molecule type" value="Genomic_DNA"/>
</dbReference>
<name>A0A3B0A6W0_9ACTN</name>
<evidence type="ECO:0000313" key="3">
    <source>
        <dbReference type="EMBL" id="RKN56192.1"/>
    </source>
</evidence>
<reference evidence="3 4" key="1">
    <citation type="journal article" date="2015" name="Int. J. Syst. Evol. Microbiol.">
        <title>Micromonospora costi sp. nov., isolated from a leaf of Costus speciosus.</title>
        <authorList>
            <person name="Thawai C."/>
        </authorList>
    </citation>
    <scope>NUCLEOTIDE SEQUENCE [LARGE SCALE GENOMIC DNA]</scope>
    <source>
        <strain evidence="3 4">CS1-12</strain>
    </source>
</reference>
<dbReference type="OrthoDB" id="3405323at2"/>
<gene>
    <name evidence="3" type="ORF">D7193_12850</name>
</gene>
<protein>
    <submittedName>
        <fullName evidence="3">Cellulose-binding protein</fullName>
    </submittedName>
</protein>
<dbReference type="SUPFAM" id="SSF49384">
    <property type="entry name" value="Carbohydrate-binding domain"/>
    <property type="match status" value="1"/>
</dbReference>
<dbReference type="AlphaFoldDB" id="A0A3B0A6W0"/>
<evidence type="ECO:0000313" key="4">
    <source>
        <dbReference type="Proteomes" id="UP000279968"/>
    </source>
</evidence>
<evidence type="ECO:0000259" key="2">
    <source>
        <dbReference type="PROSITE" id="PS51173"/>
    </source>
</evidence>
<dbReference type="InterPro" id="IPR001919">
    <property type="entry name" value="CBD2"/>
</dbReference>
<dbReference type="GO" id="GO:0030247">
    <property type="term" value="F:polysaccharide binding"/>
    <property type="evidence" value="ECO:0007669"/>
    <property type="project" value="UniProtKB-UniRule"/>
</dbReference>
<proteinExistence type="predicted"/>
<organism evidence="3 4">
    <name type="scientific">Micromonospora costi</name>
    <dbReference type="NCBI Taxonomy" id="1530042"/>
    <lineage>
        <taxon>Bacteria</taxon>
        <taxon>Bacillati</taxon>
        <taxon>Actinomycetota</taxon>
        <taxon>Actinomycetes</taxon>
        <taxon>Micromonosporales</taxon>
        <taxon>Micromonosporaceae</taxon>
        <taxon>Micromonospora</taxon>
    </lineage>
</organism>
<dbReference type="Proteomes" id="UP000279968">
    <property type="component" value="Unassembled WGS sequence"/>
</dbReference>
<accession>A0A3B0A6W0</accession>
<dbReference type="Pfam" id="PF00553">
    <property type="entry name" value="CBM_2"/>
    <property type="match status" value="1"/>
</dbReference>
<dbReference type="GO" id="GO:0005975">
    <property type="term" value="P:carbohydrate metabolic process"/>
    <property type="evidence" value="ECO:0007669"/>
    <property type="project" value="InterPro"/>
</dbReference>
<dbReference type="Gene3D" id="2.60.40.290">
    <property type="match status" value="1"/>
</dbReference>
<dbReference type="GO" id="GO:0004553">
    <property type="term" value="F:hydrolase activity, hydrolyzing O-glycosyl compounds"/>
    <property type="evidence" value="ECO:0007669"/>
    <property type="project" value="InterPro"/>
</dbReference>
<evidence type="ECO:0000256" key="1">
    <source>
        <dbReference type="SAM" id="MobiDB-lite"/>
    </source>
</evidence>
<feature type="region of interest" description="Disordered" evidence="1">
    <location>
        <begin position="14"/>
        <end position="106"/>
    </location>
</feature>